<protein>
    <submittedName>
        <fullName evidence="1">CopG family transcriptional regulator</fullName>
    </submittedName>
</protein>
<organism evidence="1">
    <name type="scientific">uncultured Sulfurovum sp</name>
    <dbReference type="NCBI Taxonomy" id="269237"/>
    <lineage>
        <taxon>Bacteria</taxon>
        <taxon>Pseudomonadati</taxon>
        <taxon>Campylobacterota</taxon>
        <taxon>Epsilonproteobacteria</taxon>
        <taxon>Campylobacterales</taxon>
        <taxon>Sulfurovaceae</taxon>
        <taxon>Sulfurovum</taxon>
        <taxon>environmental samples</taxon>
    </lineage>
</organism>
<sequence length="75" mass="8707">MNFALRIPDYYKDEIEELKGNVSINQFIINALAEKISSLKTLDYLEERAKKGSVDDMLNILNRVPDVEADKYDRL</sequence>
<reference evidence="1" key="1">
    <citation type="submission" date="2020-01" db="EMBL/GenBank/DDBJ databases">
        <authorList>
            <person name="Meier V. D."/>
            <person name="Meier V D."/>
        </authorList>
    </citation>
    <scope>NUCLEOTIDE SEQUENCE</scope>
    <source>
        <strain evidence="1">HLG_WM_MAG_02</strain>
    </source>
</reference>
<dbReference type="AlphaFoldDB" id="A0A6S6SHP3"/>
<proteinExistence type="predicted"/>
<name>A0A6S6SHP3_9BACT</name>
<accession>A0A6S6SHP3</accession>
<gene>
    <name evidence="1" type="ORF">HELGO_WM30381</name>
</gene>
<dbReference type="EMBL" id="CACVAZ010000020">
    <property type="protein sequence ID" value="CAA6804869.1"/>
    <property type="molecule type" value="Genomic_DNA"/>
</dbReference>
<evidence type="ECO:0000313" key="1">
    <source>
        <dbReference type="EMBL" id="CAA6804869.1"/>
    </source>
</evidence>